<dbReference type="Gene3D" id="3.30.565.10">
    <property type="entry name" value="Histidine kinase-like ATPase, C-terminal domain"/>
    <property type="match status" value="1"/>
</dbReference>
<keyword evidence="5" id="KW-0547">Nucleotide-binding</keyword>
<dbReference type="GO" id="GO:0005524">
    <property type="term" value="F:ATP binding"/>
    <property type="evidence" value="ECO:0007669"/>
    <property type="project" value="UniProtKB-KW"/>
</dbReference>
<dbReference type="SUPFAM" id="SSF55874">
    <property type="entry name" value="ATPase domain of HSP90 chaperone/DNA topoisomerase II/histidine kinase"/>
    <property type="match status" value="1"/>
</dbReference>
<keyword evidence="9" id="KW-1133">Transmembrane helix</keyword>
<evidence type="ECO:0000256" key="9">
    <source>
        <dbReference type="SAM" id="Phobius"/>
    </source>
</evidence>
<keyword evidence="9" id="KW-0472">Membrane</keyword>
<evidence type="ECO:0000256" key="3">
    <source>
        <dbReference type="ARBA" id="ARBA00022553"/>
    </source>
</evidence>
<reference evidence="12 13" key="1">
    <citation type="submission" date="2019-07" db="EMBL/GenBank/DDBJ databases">
        <title>Microbispora hainanensis DSM 45428.</title>
        <authorList>
            <person name="Thawai C."/>
        </authorList>
    </citation>
    <scope>NUCLEOTIDE SEQUENCE [LARGE SCALE GENOMIC DNA]</scope>
    <source>
        <strain evidence="12 13">DSM 45428</strain>
    </source>
</reference>
<gene>
    <name evidence="12" type="ORF">FLX08_11115</name>
</gene>
<evidence type="ECO:0000256" key="6">
    <source>
        <dbReference type="ARBA" id="ARBA00022777"/>
    </source>
</evidence>
<protein>
    <recommendedName>
        <fullName evidence="2">histidine kinase</fullName>
        <ecNumber evidence="2">2.7.13.3</ecNumber>
    </recommendedName>
</protein>
<evidence type="ECO:0000313" key="12">
    <source>
        <dbReference type="EMBL" id="TQS21737.1"/>
    </source>
</evidence>
<evidence type="ECO:0000256" key="5">
    <source>
        <dbReference type="ARBA" id="ARBA00022741"/>
    </source>
</evidence>
<comment type="catalytic activity">
    <reaction evidence="1">
        <text>ATP + protein L-histidine = ADP + protein N-phospho-L-histidine.</text>
        <dbReference type="EC" id="2.7.13.3"/>
    </reaction>
</comment>
<evidence type="ECO:0000256" key="7">
    <source>
        <dbReference type="ARBA" id="ARBA00022840"/>
    </source>
</evidence>
<dbReference type="Gene3D" id="1.20.5.1930">
    <property type="match status" value="1"/>
</dbReference>
<dbReference type="PANTHER" id="PTHR24421">
    <property type="entry name" value="NITRATE/NITRITE SENSOR PROTEIN NARX-RELATED"/>
    <property type="match status" value="1"/>
</dbReference>
<dbReference type="InterPro" id="IPR003594">
    <property type="entry name" value="HATPase_dom"/>
</dbReference>
<dbReference type="CDD" id="cd16917">
    <property type="entry name" value="HATPase_UhpB-NarQ-NarX-like"/>
    <property type="match status" value="1"/>
</dbReference>
<evidence type="ECO:0000256" key="1">
    <source>
        <dbReference type="ARBA" id="ARBA00000085"/>
    </source>
</evidence>
<evidence type="ECO:0000256" key="4">
    <source>
        <dbReference type="ARBA" id="ARBA00022679"/>
    </source>
</evidence>
<dbReference type="GO" id="GO:0000155">
    <property type="term" value="F:phosphorelay sensor kinase activity"/>
    <property type="evidence" value="ECO:0007669"/>
    <property type="project" value="InterPro"/>
</dbReference>
<dbReference type="GO" id="GO:0046983">
    <property type="term" value="F:protein dimerization activity"/>
    <property type="evidence" value="ECO:0007669"/>
    <property type="project" value="InterPro"/>
</dbReference>
<dbReference type="InterPro" id="IPR036890">
    <property type="entry name" value="HATPase_C_sf"/>
</dbReference>
<keyword evidence="8" id="KW-0902">Two-component regulatory system</keyword>
<keyword evidence="6 12" id="KW-0418">Kinase</keyword>
<dbReference type="EC" id="2.7.13.3" evidence="2"/>
<evidence type="ECO:0000256" key="8">
    <source>
        <dbReference type="ARBA" id="ARBA00023012"/>
    </source>
</evidence>
<feature type="transmembrane region" description="Helical" evidence="9">
    <location>
        <begin position="116"/>
        <end position="137"/>
    </location>
</feature>
<dbReference type="AlphaFoldDB" id="A0A544YY90"/>
<dbReference type="Pfam" id="PF02518">
    <property type="entry name" value="HATPase_c"/>
    <property type="match status" value="1"/>
</dbReference>
<dbReference type="PANTHER" id="PTHR24421:SF10">
    <property type="entry name" value="NITRATE_NITRITE SENSOR PROTEIN NARQ"/>
    <property type="match status" value="1"/>
</dbReference>
<evidence type="ECO:0000259" key="11">
    <source>
        <dbReference type="Pfam" id="PF07730"/>
    </source>
</evidence>
<evidence type="ECO:0000313" key="13">
    <source>
        <dbReference type="Proteomes" id="UP000316541"/>
    </source>
</evidence>
<proteinExistence type="predicted"/>
<name>A0A544YY90_9ACTN</name>
<dbReference type="GO" id="GO:0016020">
    <property type="term" value="C:membrane"/>
    <property type="evidence" value="ECO:0007669"/>
    <property type="project" value="InterPro"/>
</dbReference>
<dbReference type="RefSeq" id="WP_142618555.1">
    <property type="nucleotide sequence ID" value="NZ_VIRM01000010.1"/>
</dbReference>
<keyword evidence="3" id="KW-0597">Phosphoprotein</keyword>
<feature type="transmembrane region" description="Helical" evidence="9">
    <location>
        <begin position="70"/>
        <end position="88"/>
    </location>
</feature>
<organism evidence="12 13">
    <name type="scientific">Microbispora hainanensis</name>
    <dbReference type="NCBI Taxonomy" id="568844"/>
    <lineage>
        <taxon>Bacteria</taxon>
        <taxon>Bacillati</taxon>
        <taxon>Actinomycetota</taxon>
        <taxon>Actinomycetes</taxon>
        <taxon>Streptosporangiales</taxon>
        <taxon>Streptosporangiaceae</taxon>
        <taxon>Microbispora</taxon>
    </lineage>
</organism>
<keyword evidence="7" id="KW-0067">ATP-binding</keyword>
<feature type="domain" description="Histidine kinase/HSP90-like ATPase" evidence="10">
    <location>
        <begin position="301"/>
        <end position="392"/>
    </location>
</feature>
<feature type="transmembrane region" description="Helical" evidence="9">
    <location>
        <begin position="46"/>
        <end position="63"/>
    </location>
</feature>
<sequence length="394" mass="41054">MVHTALRAVRRSWPASLSPGWRVERLIGTVMMVAALPTARPDAVTGAAWVSLGAGLACWLVFVRLELRSPVAALVALGVSSLTAAATTGPVDDGTAMIMACVGLAALSMHTRPSPLWIIAITCAAVVAGVASGALAQRSAGDVLGNAAIMLVVVLLGLSRRQYRLEAGHARRLLEQTRRAQAEHARAAALDERTRIARELHDVLAHSLGALGVQLELADALLSEKGDVAAGLDRVRRARRLAADGLAEARHAVAALREDVPPLTEALARLAAAHGDDHAGEVRFQVGGTPRSLPPAITVCLLRTTREALTNAARHAPATPVTVRLDYRPDAVRLEVRNGPGADGSGRAAGPGGYGLEGMRERLALVGGRLVASEVEGESTEEAGGWQVVAEVPA</sequence>
<dbReference type="EMBL" id="VIRM01000010">
    <property type="protein sequence ID" value="TQS21737.1"/>
    <property type="molecule type" value="Genomic_DNA"/>
</dbReference>
<comment type="caution">
    <text evidence="12">The sequence shown here is derived from an EMBL/GenBank/DDBJ whole genome shotgun (WGS) entry which is preliminary data.</text>
</comment>
<accession>A0A544YY90</accession>
<keyword evidence="4" id="KW-0808">Transferase</keyword>
<dbReference type="Proteomes" id="UP000316541">
    <property type="component" value="Unassembled WGS sequence"/>
</dbReference>
<dbReference type="Pfam" id="PF07730">
    <property type="entry name" value="HisKA_3"/>
    <property type="match status" value="1"/>
</dbReference>
<feature type="transmembrane region" description="Helical" evidence="9">
    <location>
        <begin position="143"/>
        <end position="159"/>
    </location>
</feature>
<evidence type="ECO:0000259" key="10">
    <source>
        <dbReference type="Pfam" id="PF02518"/>
    </source>
</evidence>
<feature type="domain" description="Signal transduction histidine kinase subgroup 3 dimerisation and phosphoacceptor" evidence="11">
    <location>
        <begin position="192"/>
        <end position="259"/>
    </location>
</feature>
<evidence type="ECO:0000256" key="2">
    <source>
        <dbReference type="ARBA" id="ARBA00012438"/>
    </source>
</evidence>
<dbReference type="InterPro" id="IPR011712">
    <property type="entry name" value="Sig_transdc_His_kin_sub3_dim/P"/>
</dbReference>
<keyword evidence="9" id="KW-0812">Transmembrane</keyword>
<dbReference type="InterPro" id="IPR050482">
    <property type="entry name" value="Sensor_HK_TwoCompSys"/>
</dbReference>